<evidence type="ECO:0000256" key="1">
    <source>
        <dbReference type="ARBA" id="ARBA00004651"/>
    </source>
</evidence>
<dbReference type="Gene3D" id="3.30.70.1320">
    <property type="entry name" value="Multidrug efflux transporter AcrB pore domain like"/>
    <property type="match status" value="1"/>
</dbReference>
<dbReference type="NCBIfam" id="TIGR00914">
    <property type="entry name" value="2A0601"/>
    <property type="match status" value="1"/>
</dbReference>
<feature type="transmembrane region" description="Helical" evidence="8">
    <location>
        <begin position="972"/>
        <end position="993"/>
    </location>
</feature>
<gene>
    <name evidence="9" type="ORF">SAMN04488034_101844</name>
</gene>
<dbReference type="GO" id="GO:0008324">
    <property type="term" value="F:monoatomic cation transmembrane transporter activity"/>
    <property type="evidence" value="ECO:0007669"/>
    <property type="project" value="InterPro"/>
</dbReference>
<dbReference type="OrthoDB" id="9758757at2"/>
<keyword evidence="3" id="KW-0813">Transport</keyword>
<keyword evidence="10" id="KW-1185">Reference proteome</keyword>
<comment type="subcellular location">
    <subcellularLocation>
        <location evidence="1">Cell membrane</location>
        <topology evidence="1">Multi-pass membrane protein</topology>
    </subcellularLocation>
</comment>
<name>A0A1H5JT30_9FLAO</name>
<comment type="similarity">
    <text evidence="2">Belongs to the resistance-nodulation-cell division (RND) (TC 2.A.6) family.</text>
</comment>
<feature type="transmembrane region" description="Helical" evidence="8">
    <location>
        <begin position="875"/>
        <end position="894"/>
    </location>
</feature>
<evidence type="ECO:0000313" key="10">
    <source>
        <dbReference type="Proteomes" id="UP000199448"/>
    </source>
</evidence>
<organism evidence="9 10">
    <name type="scientific">Salinimicrobium catena</name>
    <dbReference type="NCBI Taxonomy" id="390640"/>
    <lineage>
        <taxon>Bacteria</taxon>
        <taxon>Pseudomonadati</taxon>
        <taxon>Bacteroidota</taxon>
        <taxon>Flavobacteriia</taxon>
        <taxon>Flavobacteriales</taxon>
        <taxon>Flavobacteriaceae</taxon>
        <taxon>Salinimicrobium</taxon>
    </lineage>
</organism>
<dbReference type="SUPFAM" id="SSF56954">
    <property type="entry name" value="Outer membrane efflux proteins (OEP)"/>
    <property type="match status" value="1"/>
</dbReference>
<dbReference type="Gene3D" id="3.30.70.1440">
    <property type="entry name" value="Multidrug efflux transporter AcrB pore domain"/>
    <property type="match status" value="1"/>
</dbReference>
<evidence type="ECO:0000256" key="2">
    <source>
        <dbReference type="ARBA" id="ARBA00010942"/>
    </source>
</evidence>
<evidence type="ECO:0000256" key="8">
    <source>
        <dbReference type="SAM" id="Phobius"/>
    </source>
</evidence>
<dbReference type="Gene3D" id="1.20.1640.10">
    <property type="entry name" value="Multidrug efflux transporter AcrB transmembrane domain"/>
    <property type="match status" value="2"/>
</dbReference>
<evidence type="ECO:0000256" key="3">
    <source>
        <dbReference type="ARBA" id="ARBA00022448"/>
    </source>
</evidence>
<feature type="transmembrane region" description="Helical" evidence="8">
    <location>
        <begin position="1040"/>
        <end position="1061"/>
    </location>
</feature>
<evidence type="ECO:0000256" key="5">
    <source>
        <dbReference type="ARBA" id="ARBA00022692"/>
    </source>
</evidence>
<feature type="transmembrane region" description="Helical" evidence="8">
    <location>
        <begin position="478"/>
        <end position="504"/>
    </location>
</feature>
<feature type="transmembrane region" description="Helical" evidence="8">
    <location>
        <begin position="367"/>
        <end position="387"/>
    </location>
</feature>
<feature type="transmembrane region" description="Helical" evidence="8">
    <location>
        <begin position="449"/>
        <end position="466"/>
    </location>
</feature>
<feature type="transmembrane region" description="Helical" evidence="8">
    <location>
        <begin position="344"/>
        <end position="360"/>
    </location>
</feature>
<feature type="transmembrane region" description="Helical" evidence="8">
    <location>
        <begin position="539"/>
        <end position="556"/>
    </location>
</feature>
<keyword evidence="6 8" id="KW-1133">Transmembrane helix</keyword>
<dbReference type="Gene3D" id="3.30.2090.10">
    <property type="entry name" value="Multidrug efflux transporter AcrB TolC docking domain, DN and DC subdomains"/>
    <property type="match status" value="2"/>
</dbReference>
<dbReference type="RefSeq" id="WP_093111996.1">
    <property type="nucleotide sequence ID" value="NZ_FNGG01000001.1"/>
</dbReference>
<keyword evidence="7 8" id="KW-0472">Membrane</keyword>
<feature type="transmembrane region" description="Helical" evidence="8">
    <location>
        <begin position="1005"/>
        <end position="1028"/>
    </location>
</feature>
<sequence>MINKIIDFSINNKFIIGLLTVVLIGAGIWSVFQVPVDAQPDITNNQVQVITQAPNLGTEDIEQFVTYPVEIAMSNLPGVTEIRSVSRFGLSVVTIVFEDDMGTYLPRQLVGEKLNAVKDEIPEGFGQPSMGPISTGLGEIYQYTLEVEEEFKDDYSPTELRTIQDWIVRRQMAMVPGVVEVNGVGGMIKQYEVAVDPDELKAIGLSISDVFTALENNNQNTGGAYIEKNHQANFIRGEGLARSVEDLEKIVVTTSGGVPITVADVADVRIGSAVRYGALTKNGQGEAVGGMVMMLKGANSNEVIDNVKDRIEQIQKSLPEGVSIKPFLDRSELISDTTSTVTKNLLEGGLIVIFVLVLLLGNWRGGLIVASTIPLSLLFAFILMNLFDVWANLMSLGAIDFGIIVDGAVIIVESTVFTIHQRMKKRGELNKTERNSIASSSAKKMMNSAFFGQLIILIVFLPILALEGVEGKMFKPMALTFIFAMLGAMILCLTYVPMISALFLKESKKRKRSYGDKFVGWVQNKYEPLLNKSLKRGKIVLGSAIALFALAAFMFTKMGGEFIPQLDEGDIAFHIILKPGSSLDEGIATSTTIEQLLLDEYPEIEQIVTRFGVSDVPTDPMPMDIGDSFIILKDKDEWTSADSKDELISKIKETIGIIPGVSYEFTQPVEMRFNELLTGVREDVAVKLYGEDLEVLASKAQEMGNIISTVEGVADMKVEATAGLPQITVNYNRNKTAQYGLQIKELNSLIQSAFAGGDAGVIFEGERRFDLVVRLQEEERTSIENIRNLYVTLPSGSQIPLKEVADISYQPGPMQISRDNTNRRTYVGVNIRNRDVKSVVEDIQTKLDAEFDLPPGYYIRYGGAFENFERASKRLQIVVPIALLLIFILIYFALKSFKQTTMIYIAIPLAAIGGIFSLWLRDMPFSISAGVGFIVLFGVAVLNGLVLISSFNELKEEGVKNLNERISLGTRSRIRPILLTALTDVLGFLPMAISSSAGAEVQRPLATVVIGGLITSTLLTLFILPILYKWVESRSGRMKFKPATGGSFAVILALILLPAGLNAQTTELSPQVTQEEAVALALQNYPLLKNEKLRIHQEQAMKRSAWDLGETEVFTGGEELGEAGGIYTTVGVQQKGIDLLGIPSKNKLYNKRIALAEEAYDLSQLQVAQEVKIAWSRAFSAKQQYLLFQELDSLYQKLELAVSLRYEVEAISRLEMLTAKNKISQISIDLQQAEMDYLTAVQKLNLWLGDEEVYDVPDDFQGIREDEIFFTGELPEDHPLLEVSEKKVAVAEAAYSAEKANFLPDFSVQYGLQKVNGATGFYNYQAGISIPILSGAAHGEAKAAKIEKEIAQRAADFQKDQVRTDFEIALSNYKRWKSSWLFYKDEVLPLLEEQREGSLLAFNEGAIEYVAFIQNLDNAMESEIKALEAFENYQIALAELQFYLTGKN</sequence>
<dbReference type="InterPro" id="IPR004763">
    <property type="entry name" value="CusA-like"/>
</dbReference>
<dbReference type="GO" id="GO:0042910">
    <property type="term" value="F:xenobiotic transmembrane transporter activity"/>
    <property type="evidence" value="ECO:0007669"/>
    <property type="project" value="TreeGrafter"/>
</dbReference>
<protein>
    <submittedName>
        <fullName evidence="9">Cobalt-zinc-cadmium resistance protein CzcA</fullName>
    </submittedName>
</protein>
<keyword evidence="4" id="KW-1003">Cell membrane</keyword>
<dbReference type="InterPro" id="IPR001036">
    <property type="entry name" value="Acrflvin-R"/>
</dbReference>
<dbReference type="SUPFAM" id="SSF82866">
    <property type="entry name" value="Multidrug efflux transporter AcrB transmembrane domain"/>
    <property type="match status" value="2"/>
</dbReference>
<feature type="transmembrane region" description="Helical" evidence="8">
    <location>
        <begin position="901"/>
        <end position="920"/>
    </location>
</feature>
<dbReference type="InterPro" id="IPR027463">
    <property type="entry name" value="AcrB_DN_DC_subdom"/>
</dbReference>
<dbReference type="GO" id="GO:0005886">
    <property type="term" value="C:plasma membrane"/>
    <property type="evidence" value="ECO:0007669"/>
    <property type="project" value="UniProtKB-SubCell"/>
</dbReference>
<dbReference type="SUPFAM" id="SSF82714">
    <property type="entry name" value="Multidrug efflux transporter AcrB TolC docking domain, DN and DC subdomains"/>
    <property type="match status" value="2"/>
</dbReference>
<evidence type="ECO:0000256" key="6">
    <source>
        <dbReference type="ARBA" id="ARBA00022989"/>
    </source>
</evidence>
<evidence type="ECO:0000313" key="9">
    <source>
        <dbReference type="EMBL" id="SEE55564.1"/>
    </source>
</evidence>
<dbReference type="PRINTS" id="PR00702">
    <property type="entry name" value="ACRIFLAVINRP"/>
</dbReference>
<dbReference type="Gene3D" id="1.20.1600.10">
    <property type="entry name" value="Outer membrane efflux proteins (OEP)"/>
    <property type="match status" value="1"/>
</dbReference>
<dbReference type="STRING" id="390640.SAMN04488034_101844"/>
<proteinExistence type="inferred from homology"/>
<dbReference type="PANTHER" id="PTHR32063:SF24">
    <property type="entry name" value="CATION EFFLUX SYSTEM (ACRB_ACRD_ACRF FAMILY)"/>
    <property type="match status" value="1"/>
</dbReference>
<dbReference type="GO" id="GO:0015562">
    <property type="term" value="F:efflux transmembrane transporter activity"/>
    <property type="evidence" value="ECO:0007669"/>
    <property type="project" value="InterPro"/>
</dbReference>
<dbReference type="SUPFAM" id="SSF82693">
    <property type="entry name" value="Multidrug efflux transporter AcrB pore domain, PN1, PN2, PC1 and PC2 subdomains"/>
    <property type="match status" value="3"/>
</dbReference>
<reference evidence="9 10" key="1">
    <citation type="submission" date="2016-10" db="EMBL/GenBank/DDBJ databases">
        <authorList>
            <person name="de Groot N.N."/>
        </authorList>
    </citation>
    <scope>NUCLEOTIDE SEQUENCE [LARGE SCALE GENOMIC DNA]</scope>
    <source>
        <strain evidence="9 10">DSM 23553</strain>
    </source>
</reference>
<dbReference type="Pfam" id="PF00873">
    <property type="entry name" value="ACR_tran"/>
    <property type="match status" value="1"/>
</dbReference>
<dbReference type="PANTHER" id="PTHR32063">
    <property type="match status" value="1"/>
</dbReference>
<keyword evidence="5 8" id="KW-0812">Transmembrane</keyword>
<dbReference type="EMBL" id="FNUG01000001">
    <property type="protein sequence ID" value="SEE55564.1"/>
    <property type="molecule type" value="Genomic_DNA"/>
</dbReference>
<feature type="transmembrane region" description="Helical" evidence="8">
    <location>
        <begin position="12"/>
        <end position="32"/>
    </location>
</feature>
<evidence type="ECO:0000256" key="4">
    <source>
        <dbReference type="ARBA" id="ARBA00022475"/>
    </source>
</evidence>
<evidence type="ECO:0000256" key="7">
    <source>
        <dbReference type="ARBA" id="ARBA00023136"/>
    </source>
</evidence>
<accession>A0A1H5JT30</accession>
<feature type="transmembrane region" description="Helical" evidence="8">
    <location>
        <begin position="926"/>
        <end position="951"/>
    </location>
</feature>
<feature type="transmembrane region" description="Helical" evidence="8">
    <location>
        <begin position="393"/>
        <end position="419"/>
    </location>
</feature>
<dbReference type="Gene3D" id="3.30.70.1430">
    <property type="entry name" value="Multidrug efflux transporter AcrB pore domain"/>
    <property type="match status" value="2"/>
</dbReference>
<dbReference type="Proteomes" id="UP000199448">
    <property type="component" value="Unassembled WGS sequence"/>
</dbReference>